<dbReference type="AlphaFoldDB" id="A0A101I165"/>
<dbReference type="PANTHER" id="PTHR42867:SF1">
    <property type="entry name" value="MEMBRANE PROTEIN-RELATED"/>
    <property type="match status" value="1"/>
</dbReference>
<feature type="transmembrane region" description="Helical" evidence="1">
    <location>
        <begin position="100"/>
        <end position="125"/>
    </location>
</feature>
<feature type="transmembrane region" description="Helical" evidence="1">
    <location>
        <begin position="234"/>
        <end position="254"/>
    </location>
</feature>
<evidence type="ECO:0000256" key="1">
    <source>
        <dbReference type="SAM" id="Phobius"/>
    </source>
</evidence>
<feature type="transmembrane region" description="Helical" evidence="1">
    <location>
        <begin position="196"/>
        <end position="214"/>
    </location>
</feature>
<gene>
    <name evidence="2" type="ORF">XE03_1818</name>
</gene>
<evidence type="ECO:0000313" key="3">
    <source>
        <dbReference type="Proteomes" id="UP000053467"/>
    </source>
</evidence>
<feature type="transmembrane region" description="Helical" evidence="1">
    <location>
        <begin position="131"/>
        <end position="151"/>
    </location>
</feature>
<keyword evidence="1" id="KW-0812">Transmembrane</keyword>
<dbReference type="EMBL" id="LGGX01000035">
    <property type="protein sequence ID" value="KUK85935.1"/>
    <property type="molecule type" value="Genomic_DNA"/>
</dbReference>
<accession>A0A101I165</accession>
<name>A0A101I165_UNCT6</name>
<reference evidence="3" key="1">
    <citation type="journal article" date="2015" name="MBio">
        <title>Genome-Resolved Metagenomic Analysis Reveals Roles for Candidate Phyla and Other Microbial Community Members in Biogeochemical Transformations in Oil Reservoirs.</title>
        <authorList>
            <person name="Hu P."/>
            <person name="Tom L."/>
            <person name="Singh A."/>
            <person name="Thomas B.C."/>
            <person name="Baker B.J."/>
            <person name="Piceno Y.M."/>
            <person name="Andersen G.L."/>
            <person name="Banfield J.F."/>
        </authorList>
    </citation>
    <scope>NUCLEOTIDE SEQUENCE [LARGE SCALE GENOMIC DNA]</scope>
</reference>
<dbReference type="PATRIC" id="fig|1635277.3.peg.1786"/>
<dbReference type="PANTHER" id="PTHR42867">
    <property type="entry name" value="MEMBRANE PROTEIN-RELATED"/>
    <property type="match status" value="1"/>
</dbReference>
<keyword evidence="1" id="KW-1133">Transmembrane helix</keyword>
<dbReference type="Proteomes" id="UP000053467">
    <property type="component" value="Unassembled WGS sequence"/>
</dbReference>
<sequence>MENKKRKAGGQALIEGVLMMADNGYALSVRKQDGTIVTESKPFTKLVKRNKKLNFFPLRGIITFIETLKIGFESLNRSADIYYETDTNNKNGLKNFFETVITFILAIIIGLALFLFLPIQIVQFLKIENQFQFNLLIGLIRFIFFIVYLLIISQIKDIKRIFMYHGAEHKTVFAYENGDDLTVENTKKYSTKHPRCGTSFLFITLAFAIIFYSLVDTVVFSVFKITNTPMNRFLNHIIFLPIVATISYELLFLSEKFSKNIFIKLLIYPGLLFQYITTKEPTDDMLEVSIASLKESLKFNSEDGNA</sequence>
<evidence type="ECO:0000313" key="2">
    <source>
        <dbReference type="EMBL" id="KUK85935.1"/>
    </source>
</evidence>
<comment type="caution">
    <text evidence="2">The sequence shown here is derived from an EMBL/GenBank/DDBJ whole genome shotgun (WGS) entry which is preliminary data.</text>
</comment>
<proteinExistence type="predicted"/>
<evidence type="ECO:0008006" key="4">
    <source>
        <dbReference type="Google" id="ProtNLM"/>
    </source>
</evidence>
<keyword evidence="1" id="KW-0472">Membrane</keyword>
<dbReference type="InterPro" id="IPR010787">
    <property type="entry name" value="DUF1385"/>
</dbReference>
<feature type="transmembrane region" description="Helical" evidence="1">
    <location>
        <begin position="261"/>
        <end position="277"/>
    </location>
</feature>
<dbReference type="Pfam" id="PF07136">
    <property type="entry name" value="DUF1385"/>
    <property type="match status" value="1"/>
</dbReference>
<organism evidence="2 3">
    <name type="scientific">candidate division TA06 bacterium 34_109</name>
    <dbReference type="NCBI Taxonomy" id="1635277"/>
    <lineage>
        <taxon>Bacteria</taxon>
        <taxon>Bacteria division TA06</taxon>
    </lineage>
</organism>
<protein>
    <recommendedName>
        <fullName evidence="4">DUF1385 domain-containing protein</fullName>
    </recommendedName>
</protein>